<feature type="region of interest" description="Disordered" evidence="1">
    <location>
        <begin position="1"/>
        <end position="25"/>
    </location>
</feature>
<evidence type="ECO:0000313" key="3">
    <source>
        <dbReference type="Proteomes" id="UP000681720"/>
    </source>
</evidence>
<dbReference type="Proteomes" id="UP000681720">
    <property type="component" value="Unassembled WGS sequence"/>
</dbReference>
<dbReference type="AlphaFoldDB" id="A0A8S2RJ76"/>
<organism evidence="2 3">
    <name type="scientific">Rotaria magnacalcarata</name>
    <dbReference type="NCBI Taxonomy" id="392030"/>
    <lineage>
        <taxon>Eukaryota</taxon>
        <taxon>Metazoa</taxon>
        <taxon>Spiralia</taxon>
        <taxon>Gnathifera</taxon>
        <taxon>Rotifera</taxon>
        <taxon>Eurotatoria</taxon>
        <taxon>Bdelloidea</taxon>
        <taxon>Philodinida</taxon>
        <taxon>Philodinidae</taxon>
        <taxon>Rotaria</taxon>
    </lineage>
</organism>
<feature type="non-terminal residue" evidence="2">
    <location>
        <position position="56"/>
    </location>
</feature>
<evidence type="ECO:0000313" key="2">
    <source>
        <dbReference type="EMBL" id="CAF4165675.1"/>
    </source>
</evidence>
<reference evidence="2" key="1">
    <citation type="submission" date="2021-02" db="EMBL/GenBank/DDBJ databases">
        <authorList>
            <person name="Nowell W R."/>
        </authorList>
    </citation>
    <scope>NUCLEOTIDE SEQUENCE</scope>
</reference>
<evidence type="ECO:0000256" key="1">
    <source>
        <dbReference type="SAM" id="MobiDB-lite"/>
    </source>
</evidence>
<dbReference type="EMBL" id="CAJOBJ010012535">
    <property type="protein sequence ID" value="CAF4165675.1"/>
    <property type="molecule type" value="Genomic_DNA"/>
</dbReference>
<sequence length="56" mass="6613">MKHSSSGIHPQSSNNDDKLYQASDSKMVRRLSPQFERDYEEKTIILNKQQHRIRAL</sequence>
<name>A0A8S2RJ76_9BILA</name>
<comment type="caution">
    <text evidence="2">The sequence shown here is derived from an EMBL/GenBank/DDBJ whole genome shotgun (WGS) entry which is preliminary data.</text>
</comment>
<accession>A0A8S2RJ76</accession>
<protein>
    <submittedName>
        <fullName evidence="2">Uncharacterized protein</fullName>
    </submittedName>
</protein>
<feature type="compositionally biased region" description="Polar residues" evidence="1">
    <location>
        <begin position="1"/>
        <end position="14"/>
    </location>
</feature>
<proteinExistence type="predicted"/>
<gene>
    <name evidence="2" type="ORF">GIL414_LOCUS20140</name>
</gene>